<organism evidence="2 3">
    <name type="scientific">Alteromonas pelagimontana</name>
    <dbReference type="NCBI Taxonomy" id="1858656"/>
    <lineage>
        <taxon>Bacteria</taxon>
        <taxon>Pseudomonadati</taxon>
        <taxon>Pseudomonadota</taxon>
        <taxon>Gammaproteobacteria</taxon>
        <taxon>Alteromonadales</taxon>
        <taxon>Alteromonadaceae</taxon>
        <taxon>Alteromonas/Salinimonas group</taxon>
        <taxon>Alteromonas</taxon>
    </lineage>
</organism>
<dbReference type="EMBL" id="CP052766">
    <property type="protein sequence ID" value="QJR81599.1"/>
    <property type="molecule type" value="Genomic_DNA"/>
</dbReference>
<reference evidence="2 3" key="2">
    <citation type="submission" date="2020-04" db="EMBL/GenBank/DDBJ databases">
        <title>Complete genome sequence of Alteromonas pelagimontana 5.12T.</title>
        <authorList>
            <person name="Sinha R.K."/>
            <person name="Krishnan K.P."/>
            <person name="Kurian J.P."/>
        </authorList>
    </citation>
    <scope>NUCLEOTIDE SEQUENCE [LARGE SCALE GENOMIC DNA]</scope>
    <source>
        <strain evidence="2 3">5.12</strain>
    </source>
</reference>
<dbReference type="AlphaFoldDB" id="A0A6M4MET0"/>
<name>A0A6M4MET0_9ALTE</name>
<keyword evidence="3" id="KW-1185">Reference proteome</keyword>
<keyword evidence="1" id="KW-0732">Signal</keyword>
<reference evidence="3" key="1">
    <citation type="submission" date="2014-12" db="EMBL/GenBank/DDBJ databases">
        <title>Complete genome sequence of a multi-drug resistant Klebsiella pneumoniae.</title>
        <authorList>
            <person name="Hua X."/>
            <person name="Chen Q."/>
            <person name="Li X."/>
            <person name="Feng Y."/>
            <person name="Ruan Z."/>
            <person name="Yu Y."/>
        </authorList>
    </citation>
    <scope>NUCLEOTIDE SEQUENCE [LARGE SCALE GENOMIC DNA]</scope>
    <source>
        <strain evidence="3">5.12</strain>
    </source>
</reference>
<gene>
    <name evidence="2" type="ORF">CA267_012885</name>
</gene>
<dbReference type="Pfam" id="PF11101">
    <property type="entry name" value="DUF2884"/>
    <property type="match status" value="1"/>
</dbReference>
<protein>
    <submittedName>
        <fullName evidence="2">YggN family protein</fullName>
    </submittedName>
</protein>
<dbReference type="Proteomes" id="UP000219285">
    <property type="component" value="Chromosome"/>
</dbReference>
<evidence type="ECO:0000313" key="3">
    <source>
        <dbReference type="Proteomes" id="UP000219285"/>
    </source>
</evidence>
<evidence type="ECO:0000256" key="1">
    <source>
        <dbReference type="SAM" id="SignalP"/>
    </source>
</evidence>
<dbReference type="InterPro" id="IPR021307">
    <property type="entry name" value="DUF2884"/>
</dbReference>
<evidence type="ECO:0000313" key="2">
    <source>
        <dbReference type="EMBL" id="QJR81599.1"/>
    </source>
</evidence>
<sequence length="268" mass="30106">MKKLTLITAAIGSALFVSSAYADVNIDSDCEIDLHGDMQYYKGLLTVKLENGSTMTIKPNHELAINGSAVSLDDEQQQWVEDYYRHIDTSIPMTLNIAKEGLELASVAVGEVFGELLGHDDEMVMEFQQTFDSMSAEMQSHFYDENGNIRVDSSQFSDDGWFDSAWEDRFESQMEKMMSQSMGKLLIAIGTEMIWDGGDMSAFEERMEKFGESIEERVEGQAEALEVKADALCEALSKADHAENRMRQNISGLEGLNLLEINRDNMQM</sequence>
<dbReference type="KEGG" id="apel:CA267_012885"/>
<dbReference type="OrthoDB" id="6397557at2"/>
<feature type="chain" id="PRO_5028809550" evidence="1">
    <location>
        <begin position="23"/>
        <end position="268"/>
    </location>
</feature>
<feature type="signal peptide" evidence="1">
    <location>
        <begin position="1"/>
        <end position="22"/>
    </location>
</feature>
<proteinExistence type="predicted"/>
<dbReference type="RefSeq" id="WP_075610427.1">
    <property type="nucleotide sequence ID" value="NZ_CP052766.1"/>
</dbReference>
<accession>A0A6M4MET0</accession>